<organism evidence="1 2">
    <name type="scientific">Micromonospora parva</name>
    <dbReference type="NCBI Taxonomy" id="1464048"/>
    <lineage>
        <taxon>Bacteria</taxon>
        <taxon>Bacillati</taxon>
        <taxon>Actinomycetota</taxon>
        <taxon>Actinomycetes</taxon>
        <taxon>Micromonosporales</taxon>
        <taxon>Micromonosporaceae</taxon>
        <taxon>Micromonospora</taxon>
    </lineage>
</organism>
<name>A0ABW6VS50_9ACTN</name>
<dbReference type="Proteomes" id="UP001602287">
    <property type="component" value="Unassembled WGS sequence"/>
</dbReference>
<proteinExistence type="predicted"/>
<evidence type="ECO:0000313" key="1">
    <source>
        <dbReference type="EMBL" id="MFF5199332.1"/>
    </source>
</evidence>
<accession>A0ABW6VS50</accession>
<keyword evidence="2" id="KW-1185">Reference proteome</keyword>
<dbReference type="Gene3D" id="3.40.50.1820">
    <property type="entry name" value="alpha/beta hydrolase"/>
    <property type="match status" value="1"/>
</dbReference>
<evidence type="ECO:0000313" key="2">
    <source>
        <dbReference type="Proteomes" id="UP001602287"/>
    </source>
</evidence>
<gene>
    <name evidence="1" type="ORF">ACFY3B_06945</name>
</gene>
<protein>
    <submittedName>
        <fullName evidence="1">Uncharacterized protein</fullName>
    </submittedName>
</protein>
<dbReference type="InterPro" id="IPR029058">
    <property type="entry name" value="AB_hydrolase_fold"/>
</dbReference>
<dbReference type="SUPFAM" id="SSF53474">
    <property type="entry name" value="alpha/beta-Hydrolases"/>
    <property type="match status" value="1"/>
</dbReference>
<comment type="caution">
    <text evidence="1">The sequence shown here is derived from an EMBL/GenBank/DDBJ whole genome shotgun (WGS) entry which is preliminary data.</text>
</comment>
<sequence>MPLIVGVHGIGHQYANAGTMQQEWLPAVRHLLPGPADLACAFYGDLFRRPGRLLGGTAVDVGGVVESGYEAELLHAWWREASVVDAAVVPPDARTLARTPTGVQAALRALSNSRFFADAYRRIPAALDSLLVADLRQVRRYLLEPDLRREVMSRVEAVVAPDTRVVVAHSLGSVVAYEALCAHPEWQVRALVTLGSPIGVRQLIFDRLSPPPRTDDHGRPRGHWPGSVRVWTNIADAGDVVALTKDLRPLFGPAVRSFLVHNGAHAHDSIRYLTTAEAQDAIAAGLTES</sequence>
<reference evidence="1 2" key="1">
    <citation type="submission" date="2024-10" db="EMBL/GenBank/DDBJ databases">
        <title>The Natural Products Discovery Center: Release of the First 8490 Sequenced Strains for Exploring Actinobacteria Biosynthetic Diversity.</title>
        <authorList>
            <person name="Kalkreuter E."/>
            <person name="Kautsar S.A."/>
            <person name="Yang D."/>
            <person name="Bader C.D."/>
            <person name="Teijaro C.N."/>
            <person name="Fluegel L."/>
            <person name="Davis C.M."/>
            <person name="Simpson J.R."/>
            <person name="Lauterbach L."/>
            <person name="Steele A.D."/>
            <person name="Gui C."/>
            <person name="Meng S."/>
            <person name="Li G."/>
            <person name="Viehrig K."/>
            <person name="Ye F."/>
            <person name="Su P."/>
            <person name="Kiefer A.F."/>
            <person name="Nichols A."/>
            <person name="Cepeda A.J."/>
            <person name="Yan W."/>
            <person name="Fan B."/>
            <person name="Jiang Y."/>
            <person name="Adhikari A."/>
            <person name="Zheng C.-J."/>
            <person name="Schuster L."/>
            <person name="Cowan T.M."/>
            <person name="Smanski M.J."/>
            <person name="Chevrette M.G."/>
            <person name="De Carvalho L.P.S."/>
            <person name="Shen B."/>
        </authorList>
    </citation>
    <scope>NUCLEOTIDE SEQUENCE [LARGE SCALE GENOMIC DNA]</scope>
    <source>
        <strain evidence="1 2">NPDC000140</strain>
    </source>
</reference>
<dbReference type="RefSeq" id="WP_156057420.1">
    <property type="nucleotide sequence ID" value="NZ_JBEZDH010000010.1"/>
</dbReference>
<dbReference type="EMBL" id="JBIAZM010000002">
    <property type="protein sequence ID" value="MFF5199332.1"/>
    <property type="molecule type" value="Genomic_DNA"/>
</dbReference>